<evidence type="ECO:0000313" key="6">
    <source>
        <dbReference type="Proteomes" id="UP000236248"/>
    </source>
</evidence>
<dbReference type="PANTHER" id="PTHR11680:SF35">
    <property type="entry name" value="SERINE HYDROXYMETHYLTRANSFERASE 1"/>
    <property type="match status" value="1"/>
</dbReference>
<evidence type="ECO:0000259" key="4">
    <source>
        <dbReference type="Pfam" id="PF00464"/>
    </source>
</evidence>
<sequence length="437" mass="48989">MTVIVMADSDSSNNNNSSNGNSGSSSSRRRSKSSILDLVLKHEGYRSRCINLIASENVTSHAVRVLLSSDLMHRYSLRMFADSANFYRGTRYIEQVVEYADSIARELFDARYADVRPISGHICSLAVLMHLSRSYDSIMVLSMDAGGYPGYMDKYMPSRFMLKVHSIPYDHANMCIDVDACIARIHELKPRLVIIAPSVITFHTPLEGIARACRDVGSMLVYDASHLLGLVAGDAFPNPLDEGASILMGSTHKSLPGPQGGLILADRDDGYGLGDNIQLKVIDNPHFNRIAALALALEEMLAFGRDYAMQVVRNAKALAKALDEYGVEVRRRARDGQYTETHQVLLNLKHEHRDRLVRILEDVNIIVDSMLRLGTCEVTRRGMKEDEMKSIAEMISSIYHVLEDRSKQENVINKIKKDVEYLTSRFNSIHYSFTPLI</sequence>
<accession>A0A2K5AQU0</accession>
<dbReference type="GO" id="GO:0005737">
    <property type="term" value="C:cytoplasm"/>
    <property type="evidence" value="ECO:0007669"/>
    <property type="project" value="TreeGrafter"/>
</dbReference>
<evidence type="ECO:0000313" key="5">
    <source>
        <dbReference type="EMBL" id="SPC34013.1"/>
    </source>
</evidence>
<dbReference type="GO" id="GO:0030170">
    <property type="term" value="F:pyridoxal phosphate binding"/>
    <property type="evidence" value="ECO:0007669"/>
    <property type="project" value="TreeGrafter"/>
</dbReference>
<dbReference type="InterPro" id="IPR049943">
    <property type="entry name" value="Ser_HO-MeTrfase-like"/>
</dbReference>
<dbReference type="Gene3D" id="3.40.640.10">
    <property type="entry name" value="Type I PLP-dependent aspartate aminotransferase-like (Major domain)"/>
    <property type="match status" value="1"/>
</dbReference>
<keyword evidence="2" id="KW-0663">Pyridoxal phosphate</keyword>
<dbReference type="SUPFAM" id="SSF53383">
    <property type="entry name" value="PLP-dependent transferases"/>
    <property type="match status" value="1"/>
</dbReference>
<proteinExistence type="predicted"/>
<feature type="compositionally biased region" description="Low complexity" evidence="3">
    <location>
        <begin position="8"/>
        <end position="26"/>
    </location>
</feature>
<dbReference type="AlphaFoldDB" id="A0A2K5AQU0"/>
<dbReference type="InterPro" id="IPR015422">
    <property type="entry name" value="PyrdxlP-dep_Trfase_small"/>
</dbReference>
<gene>
    <name evidence="5" type="ORF">NCAV_0835</name>
</gene>
<dbReference type="GO" id="GO:0004372">
    <property type="term" value="F:glycine hydroxymethyltransferase activity"/>
    <property type="evidence" value="ECO:0007669"/>
    <property type="project" value="TreeGrafter"/>
</dbReference>
<dbReference type="GO" id="GO:0019264">
    <property type="term" value="P:glycine biosynthetic process from serine"/>
    <property type="evidence" value="ECO:0007669"/>
    <property type="project" value="TreeGrafter"/>
</dbReference>
<dbReference type="InterPro" id="IPR015424">
    <property type="entry name" value="PyrdxlP-dep_Trfase"/>
</dbReference>
<name>A0A2K5AQU0_9ARCH</name>
<evidence type="ECO:0000256" key="1">
    <source>
        <dbReference type="ARBA" id="ARBA00001933"/>
    </source>
</evidence>
<dbReference type="InterPro" id="IPR015421">
    <property type="entry name" value="PyrdxlP-dep_Trfase_major"/>
</dbReference>
<dbReference type="EMBL" id="LT981265">
    <property type="protein sequence ID" value="SPC34013.1"/>
    <property type="molecule type" value="Genomic_DNA"/>
</dbReference>
<organism evidence="5 6">
    <name type="scientific">Candidatus Nitrosocaldus cavascurensis</name>
    <dbReference type="NCBI Taxonomy" id="2058097"/>
    <lineage>
        <taxon>Archaea</taxon>
        <taxon>Nitrososphaerota</taxon>
        <taxon>Nitrososphaeria</taxon>
        <taxon>Candidatus Nitrosocaldales</taxon>
        <taxon>Candidatus Nitrosocaldaceae</taxon>
        <taxon>Candidatus Nitrosocaldus</taxon>
    </lineage>
</organism>
<dbReference type="PANTHER" id="PTHR11680">
    <property type="entry name" value="SERINE HYDROXYMETHYLTRANSFERASE"/>
    <property type="match status" value="1"/>
</dbReference>
<protein>
    <recommendedName>
        <fullName evidence="4">Serine hydroxymethyltransferase-like domain-containing protein</fullName>
    </recommendedName>
</protein>
<keyword evidence="6" id="KW-1185">Reference proteome</keyword>
<dbReference type="Pfam" id="PF00464">
    <property type="entry name" value="SHMT"/>
    <property type="match status" value="1"/>
</dbReference>
<reference evidence="6" key="1">
    <citation type="submission" date="2018-01" db="EMBL/GenBank/DDBJ databases">
        <authorList>
            <person name="Kerou L M."/>
        </authorList>
    </citation>
    <scope>NUCLEOTIDE SEQUENCE [LARGE SCALE GENOMIC DNA]</scope>
    <source>
        <strain evidence="6">SCU2</strain>
    </source>
</reference>
<comment type="cofactor">
    <cofactor evidence="1">
        <name>pyridoxal 5'-phosphate</name>
        <dbReference type="ChEBI" id="CHEBI:597326"/>
    </cofactor>
</comment>
<dbReference type="KEGG" id="ncv:NCAV_0835"/>
<dbReference type="GO" id="GO:0046653">
    <property type="term" value="P:tetrahydrofolate metabolic process"/>
    <property type="evidence" value="ECO:0007669"/>
    <property type="project" value="TreeGrafter"/>
</dbReference>
<evidence type="ECO:0000256" key="3">
    <source>
        <dbReference type="SAM" id="MobiDB-lite"/>
    </source>
</evidence>
<feature type="domain" description="Serine hydroxymethyltransferase-like" evidence="4">
    <location>
        <begin position="35"/>
        <end position="395"/>
    </location>
</feature>
<dbReference type="Proteomes" id="UP000236248">
    <property type="component" value="Chromosome NCAV"/>
</dbReference>
<feature type="region of interest" description="Disordered" evidence="3">
    <location>
        <begin position="8"/>
        <end position="30"/>
    </location>
</feature>
<dbReference type="Gene3D" id="3.90.1150.10">
    <property type="entry name" value="Aspartate Aminotransferase, domain 1"/>
    <property type="match status" value="1"/>
</dbReference>
<evidence type="ECO:0000256" key="2">
    <source>
        <dbReference type="ARBA" id="ARBA00022898"/>
    </source>
</evidence>
<dbReference type="InterPro" id="IPR039429">
    <property type="entry name" value="SHMT-like_dom"/>
</dbReference>